<evidence type="ECO:0000256" key="1">
    <source>
        <dbReference type="SAM" id="MobiDB-lite"/>
    </source>
</evidence>
<gene>
    <name evidence="2" type="ORF">C6P99_01850</name>
</gene>
<accession>A0AB37B1U2</accession>
<dbReference type="Proteomes" id="UP000237811">
    <property type="component" value="Unassembled WGS sequence"/>
</dbReference>
<reference evidence="2 3" key="1">
    <citation type="submission" date="2018-03" db="EMBL/GenBank/DDBJ databases">
        <authorList>
            <person name="Nguyen K."/>
            <person name="Fouts D."/>
            <person name="Sutton G."/>
        </authorList>
    </citation>
    <scope>NUCLEOTIDE SEQUENCE [LARGE SCALE GENOMIC DNA]</scope>
    <source>
        <strain evidence="2 3">AU14328</strain>
    </source>
</reference>
<evidence type="ECO:0000313" key="3">
    <source>
        <dbReference type="Proteomes" id="UP000237811"/>
    </source>
</evidence>
<name>A0AB37B1U2_9BURK</name>
<proteinExistence type="predicted"/>
<organism evidence="2 3">
    <name type="scientific">Burkholderia multivorans</name>
    <dbReference type="NCBI Taxonomy" id="87883"/>
    <lineage>
        <taxon>Bacteria</taxon>
        <taxon>Pseudomonadati</taxon>
        <taxon>Pseudomonadota</taxon>
        <taxon>Betaproteobacteria</taxon>
        <taxon>Burkholderiales</taxon>
        <taxon>Burkholderiaceae</taxon>
        <taxon>Burkholderia</taxon>
        <taxon>Burkholderia cepacia complex</taxon>
    </lineage>
</organism>
<sequence length="341" mass="37421">MASRICSPKRGPKVTAVPYPSDTRAKGWRFELDYERIRQSDTWALAAPEIRPWLLMLWMTAWEQTPCGSLPDDDELIAARIGMSLEQFQSVKKRLMRGWWLADDGRLYHNTMVERVLEMIDRRDGERIRKANQRAKKEAERAAADDVAGSGCPADSGNVPDMSHGTDSGLPEDSNGTDATGTGTGTGSKPKTPGTSGGVGALHARSENTPLSAAEVSASLRDWERERGKAVRNLTPSQQQVIDLAAARPTALELRKAYELAVEDRDNANDPGPINANFVRTKLERVRRPPRASPQSGSPRSYHDERTDVIAKMTGRKAAHQPVDTGVIDADDIASCPRLDA</sequence>
<feature type="region of interest" description="Disordered" evidence="1">
    <location>
        <begin position="131"/>
        <end position="216"/>
    </location>
</feature>
<protein>
    <recommendedName>
        <fullName evidence="4">DUF1376 domain-containing protein</fullName>
    </recommendedName>
</protein>
<feature type="region of interest" description="Disordered" evidence="1">
    <location>
        <begin position="284"/>
        <end position="306"/>
    </location>
</feature>
<evidence type="ECO:0008006" key="4">
    <source>
        <dbReference type="Google" id="ProtNLM"/>
    </source>
</evidence>
<evidence type="ECO:0000313" key="2">
    <source>
        <dbReference type="EMBL" id="PRE55620.1"/>
    </source>
</evidence>
<dbReference type="AlphaFoldDB" id="A0AB37B1U2"/>
<comment type="caution">
    <text evidence="2">The sequence shown here is derived from an EMBL/GenBank/DDBJ whole genome shotgun (WGS) entry which is preliminary data.</text>
</comment>
<feature type="compositionally biased region" description="Basic and acidic residues" evidence="1">
    <location>
        <begin position="131"/>
        <end position="144"/>
    </location>
</feature>
<dbReference type="EMBL" id="PVFR01000007">
    <property type="protein sequence ID" value="PRE55620.1"/>
    <property type="molecule type" value="Genomic_DNA"/>
</dbReference>